<dbReference type="KEGG" id="psul:AU252_05625"/>
<dbReference type="InterPro" id="IPR023393">
    <property type="entry name" value="START-like_dom_sf"/>
</dbReference>
<dbReference type="EMBL" id="CP013747">
    <property type="protein sequence ID" value="ALV40711.1"/>
    <property type="molecule type" value="Genomic_DNA"/>
</dbReference>
<dbReference type="RefSeq" id="WP_058929880.1">
    <property type="nucleotide sequence ID" value="NZ_CP013747.1"/>
</dbReference>
<dbReference type="InterPro" id="IPR019587">
    <property type="entry name" value="Polyketide_cyclase/dehydratase"/>
</dbReference>
<protein>
    <submittedName>
        <fullName evidence="1">Transcriptional regulator</fullName>
    </submittedName>
</protein>
<dbReference type="Gene3D" id="3.30.530.20">
    <property type="match status" value="1"/>
</dbReference>
<evidence type="ECO:0000313" key="1">
    <source>
        <dbReference type="EMBL" id="ALV40711.1"/>
    </source>
</evidence>
<proteinExistence type="predicted"/>
<dbReference type="Pfam" id="PF10604">
    <property type="entry name" value="Polyketide_cyc2"/>
    <property type="match status" value="1"/>
</dbReference>
<name>A0A0U3FPC8_9MICC</name>
<dbReference type="AlphaFoldDB" id="A0A0U3FPC8"/>
<gene>
    <name evidence="1" type="ORF">AU252_05625</name>
</gene>
<reference evidence="1 2" key="1">
    <citation type="submission" date="2015-12" db="EMBL/GenBank/DDBJ databases">
        <authorList>
            <person name="Shamseldin A."/>
            <person name="Moawad H."/>
            <person name="Abd El-Rahim W.M."/>
            <person name="Sadowsky M.J."/>
        </authorList>
    </citation>
    <scope>NUCLEOTIDE SEQUENCE [LARGE SCALE GENOMIC DNA]</scope>
    <source>
        <strain evidence="1 2">Ar51</strain>
    </source>
</reference>
<sequence length="155" mass="16892">MSTYEVTRSALIPAPAEDVFPLVNSFLEWTKWSPWENVDPELNRSYSGSDAGVGAKYAWSGNRKAGSGNMEIVESDFPRSIKVRLEFTKPFKAVNPTTFTFTPADGGTQVTWRMTGENKGLAKIFAMIVNMDKMVGGDFERGLAALSAAATANKA</sequence>
<dbReference type="CDD" id="cd07818">
    <property type="entry name" value="SRPBCC_1"/>
    <property type="match status" value="1"/>
</dbReference>
<dbReference type="Proteomes" id="UP000065151">
    <property type="component" value="Chromosome"/>
</dbReference>
<organism evidence="1">
    <name type="scientific">Pseudarthrobacter sulfonivorans</name>
    <dbReference type="NCBI Taxonomy" id="121292"/>
    <lineage>
        <taxon>Bacteria</taxon>
        <taxon>Bacillati</taxon>
        <taxon>Actinomycetota</taxon>
        <taxon>Actinomycetes</taxon>
        <taxon>Micrococcales</taxon>
        <taxon>Micrococcaceae</taxon>
        <taxon>Pseudarthrobacter</taxon>
    </lineage>
</organism>
<dbReference type="SUPFAM" id="SSF55961">
    <property type="entry name" value="Bet v1-like"/>
    <property type="match status" value="1"/>
</dbReference>
<accession>A0A0U3FPC8</accession>
<evidence type="ECO:0000313" key="2">
    <source>
        <dbReference type="Proteomes" id="UP000065151"/>
    </source>
</evidence>